<accession>A0A8S3DHX6</accession>
<proteinExistence type="predicted"/>
<gene>
    <name evidence="2" type="ORF">GIL414_LOCUS63615</name>
    <name evidence="1" type="ORF">SMN809_LOCUS56755</name>
</gene>
<evidence type="ECO:0000313" key="2">
    <source>
        <dbReference type="EMBL" id="CAF5122569.1"/>
    </source>
</evidence>
<dbReference type="EMBL" id="CAJOBJ010265672">
    <property type="protein sequence ID" value="CAF5122569.1"/>
    <property type="molecule type" value="Genomic_DNA"/>
</dbReference>
<protein>
    <submittedName>
        <fullName evidence="1">Uncharacterized protein</fullName>
    </submittedName>
</protein>
<comment type="caution">
    <text evidence="1">The sequence shown here is derived from an EMBL/GenBank/DDBJ whole genome shotgun (WGS) entry which is preliminary data.</text>
</comment>
<organism evidence="1 3">
    <name type="scientific">Rotaria magnacalcarata</name>
    <dbReference type="NCBI Taxonomy" id="392030"/>
    <lineage>
        <taxon>Eukaryota</taxon>
        <taxon>Metazoa</taxon>
        <taxon>Spiralia</taxon>
        <taxon>Gnathifera</taxon>
        <taxon>Rotifera</taxon>
        <taxon>Eurotatoria</taxon>
        <taxon>Bdelloidea</taxon>
        <taxon>Philodinida</taxon>
        <taxon>Philodinidae</taxon>
        <taxon>Rotaria</taxon>
    </lineage>
</organism>
<dbReference type="EMBL" id="CAJOBI010204411">
    <property type="protein sequence ID" value="CAF5000971.1"/>
    <property type="molecule type" value="Genomic_DNA"/>
</dbReference>
<evidence type="ECO:0000313" key="3">
    <source>
        <dbReference type="Proteomes" id="UP000676336"/>
    </source>
</evidence>
<name>A0A8S3DHX6_9BILA</name>
<feature type="non-terminal residue" evidence="1">
    <location>
        <position position="52"/>
    </location>
</feature>
<dbReference type="Proteomes" id="UP000681720">
    <property type="component" value="Unassembled WGS sequence"/>
</dbReference>
<dbReference type="AlphaFoldDB" id="A0A8S3DHX6"/>
<reference evidence="1" key="1">
    <citation type="submission" date="2021-02" db="EMBL/GenBank/DDBJ databases">
        <authorList>
            <person name="Nowell W R."/>
        </authorList>
    </citation>
    <scope>NUCLEOTIDE SEQUENCE</scope>
</reference>
<evidence type="ECO:0000313" key="1">
    <source>
        <dbReference type="EMBL" id="CAF5000971.1"/>
    </source>
</evidence>
<dbReference type="Proteomes" id="UP000676336">
    <property type="component" value="Unassembled WGS sequence"/>
</dbReference>
<sequence length="52" mass="5747">MDEQRNLYVGDSVKQEVRRYRFGENNGTLVAGGNGQGDGLNQLNGPTFLFVD</sequence>